<protein>
    <submittedName>
        <fullName evidence="2">Uncharacterized protein</fullName>
    </submittedName>
</protein>
<dbReference type="AlphaFoldDB" id="A0AAQ3Q2T8"/>
<evidence type="ECO:0000256" key="1">
    <source>
        <dbReference type="SAM" id="MobiDB-lite"/>
    </source>
</evidence>
<keyword evidence="3" id="KW-1185">Reference proteome</keyword>
<evidence type="ECO:0000313" key="2">
    <source>
        <dbReference type="EMBL" id="WOK94450.1"/>
    </source>
</evidence>
<organism evidence="2 3">
    <name type="scientific">Canna indica</name>
    <name type="common">Indian-shot</name>
    <dbReference type="NCBI Taxonomy" id="4628"/>
    <lineage>
        <taxon>Eukaryota</taxon>
        <taxon>Viridiplantae</taxon>
        <taxon>Streptophyta</taxon>
        <taxon>Embryophyta</taxon>
        <taxon>Tracheophyta</taxon>
        <taxon>Spermatophyta</taxon>
        <taxon>Magnoliopsida</taxon>
        <taxon>Liliopsida</taxon>
        <taxon>Zingiberales</taxon>
        <taxon>Cannaceae</taxon>
        <taxon>Canna</taxon>
    </lineage>
</organism>
<reference evidence="2 3" key="1">
    <citation type="submission" date="2023-10" db="EMBL/GenBank/DDBJ databases">
        <title>Chromosome-scale genome assembly provides insights into flower coloration mechanisms of Canna indica.</title>
        <authorList>
            <person name="Li C."/>
        </authorList>
    </citation>
    <scope>NUCLEOTIDE SEQUENCE [LARGE SCALE GENOMIC DNA]</scope>
    <source>
        <tissue evidence="2">Flower</tissue>
    </source>
</reference>
<feature type="region of interest" description="Disordered" evidence="1">
    <location>
        <begin position="79"/>
        <end position="98"/>
    </location>
</feature>
<name>A0AAQ3Q2T8_9LILI</name>
<accession>A0AAQ3Q2T8</accession>
<proteinExistence type="predicted"/>
<sequence length="155" mass="18184">MTVVKRKAETQRNKDRYPGRVPAILETAMKTSENIDEIDLLYKFRINIEVIGARIADGHLNGIRIREVKTDRKMGRWEGEVDSDTYPMSERRRENSRAPTCRLKMGRGGERKDRYEQERSQSRLNLRARMEASLARTLSITSNKQLYRWHITNSS</sequence>
<dbReference type="Proteomes" id="UP001327560">
    <property type="component" value="Chromosome 1"/>
</dbReference>
<evidence type="ECO:0000313" key="3">
    <source>
        <dbReference type="Proteomes" id="UP001327560"/>
    </source>
</evidence>
<gene>
    <name evidence="2" type="ORF">Cni_G03152</name>
</gene>
<dbReference type="EMBL" id="CP136890">
    <property type="protein sequence ID" value="WOK94450.1"/>
    <property type="molecule type" value="Genomic_DNA"/>
</dbReference>